<comment type="function">
    <text evidence="8">Catalyzes the acetylation of L-2,4-diaminobutyrate (DABA) to gamma-N-acetyl-alpha,gamma-diaminobutyric acid (ADABA) with acetyl coenzyme A.</text>
</comment>
<organism evidence="9 10">
    <name type="scientific">Niveispirillum cyanobacteriorum</name>
    <dbReference type="NCBI Taxonomy" id="1612173"/>
    <lineage>
        <taxon>Bacteria</taxon>
        <taxon>Pseudomonadati</taxon>
        <taxon>Pseudomonadota</taxon>
        <taxon>Alphaproteobacteria</taxon>
        <taxon>Rhodospirillales</taxon>
        <taxon>Azospirillaceae</taxon>
        <taxon>Niveispirillum</taxon>
    </lineage>
</organism>
<evidence type="ECO:0000256" key="8">
    <source>
        <dbReference type="RuleBase" id="RU365045"/>
    </source>
</evidence>
<dbReference type="Proteomes" id="UP000234752">
    <property type="component" value="Chromosome eg_1"/>
</dbReference>
<dbReference type="KEGG" id="ncb:C0V82_13040"/>
<dbReference type="NCBIfam" id="TIGR02406">
    <property type="entry name" value="ectoine_EctA"/>
    <property type="match status" value="1"/>
</dbReference>
<keyword evidence="6 8" id="KW-0012">Acyltransferase</keyword>
<dbReference type="EC" id="2.3.1.178" evidence="3 8"/>
<dbReference type="GO" id="GO:0019491">
    <property type="term" value="P:ectoine biosynthetic process"/>
    <property type="evidence" value="ECO:0007669"/>
    <property type="project" value="UniProtKB-UniPathway"/>
</dbReference>
<dbReference type="UniPathway" id="UPA00067">
    <property type="reaction ID" value="UER00122"/>
</dbReference>
<dbReference type="InterPro" id="IPR012772">
    <property type="entry name" value="Ectoine_EctA"/>
</dbReference>
<protein>
    <recommendedName>
        <fullName evidence="4 8">L-2,4-diaminobutyric acid acetyltransferase</fullName>
        <shortName evidence="8">DABA acetyltransferase</shortName>
        <ecNumber evidence="3 8">2.3.1.178</ecNumber>
    </recommendedName>
</protein>
<evidence type="ECO:0000313" key="10">
    <source>
        <dbReference type="Proteomes" id="UP000234752"/>
    </source>
</evidence>
<comment type="pathway">
    <text evidence="1 8">Amine and polyamine biosynthesis; ectoine biosynthesis; L-ectoine from L-aspartate 4-semialdehyde: step 2/3.</text>
</comment>
<evidence type="ECO:0000256" key="4">
    <source>
        <dbReference type="ARBA" id="ARBA00017935"/>
    </source>
</evidence>
<comment type="catalytic activity">
    <reaction evidence="7 8">
        <text>L-2,4-diaminobutanoate + acetyl-CoA = (2S)-4-acetamido-2-aminobutanoate + CoA + H(+)</text>
        <dbReference type="Rhea" id="RHEA:16901"/>
        <dbReference type="ChEBI" id="CHEBI:15378"/>
        <dbReference type="ChEBI" id="CHEBI:57287"/>
        <dbReference type="ChEBI" id="CHEBI:57288"/>
        <dbReference type="ChEBI" id="CHEBI:58761"/>
        <dbReference type="ChEBI" id="CHEBI:58929"/>
        <dbReference type="EC" id="2.3.1.178"/>
    </reaction>
</comment>
<evidence type="ECO:0000256" key="3">
    <source>
        <dbReference type="ARBA" id="ARBA00012355"/>
    </source>
</evidence>
<evidence type="ECO:0000256" key="1">
    <source>
        <dbReference type="ARBA" id="ARBA00004978"/>
    </source>
</evidence>
<evidence type="ECO:0000256" key="5">
    <source>
        <dbReference type="ARBA" id="ARBA00022679"/>
    </source>
</evidence>
<evidence type="ECO:0000256" key="7">
    <source>
        <dbReference type="ARBA" id="ARBA00048924"/>
    </source>
</evidence>
<dbReference type="InterPro" id="IPR016181">
    <property type="entry name" value="Acyl_CoA_acyltransferase"/>
</dbReference>
<dbReference type="PROSITE" id="PS51186">
    <property type="entry name" value="GNAT"/>
    <property type="match status" value="1"/>
</dbReference>
<gene>
    <name evidence="8 9" type="primary">ectA</name>
    <name evidence="9" type="ORF">C0V82_13040</name>
</gene>
<dbReference type="GO" id="GO:0033816">
    <property type="term" value="F:diaminobutyrate acetyltransferase activity"/>
    <property type="evidence" value="ECO:0007669"/>
    <property type="project" value="UniProtKB-EC"/>
</dbReference>
<evidence type="ECO:0000256" key="6">
    <source>
        <dbReference type="ARBA" id="ARBA00023315"/>
    </source>
</evidence>
<comment type="similarity">
    <text evidence="2 8">Belongs to the acetyltransferase family. EctA subfamily.</text>
</comment>
<proteinExistence type="inferred from homology"/>
<keyword evidence="5 8" id="KW-0808">Transferase</keyword>
<dbReference type="EMBL" id="CP025611">
    <property type="protein sequence ID" value="AUN31058.1"/>
    <property type="molecule type" value="Genomic_DNA"/>
</dbReference>
<dbReference type="RefSeq" id="WP_102112674.1">
    <property type="nucleotide sequence ID" value="NZ_BMGN01000011.1"/>
</dbReference>
<sequence length="183" mass="19408">MALPAHQPAAKGFPHGPVAFSLRKPQAADGAAIHRLIAACPPLDVNSLYCNLLQASHFADCCILAEGAGLVVGWISGYRLPVDPRTLFVWQVAVDPAVRGQGLGQRLLTALLARPGLGDITAIATTITPSNRASWALFQGFADSQGAPLRHDTHFDRERHLAGTQESEHLVTIGPLPTMRAAA</sequence>
<dbReference type="InterPro" id="IPR000182">
    <property type="entry name" value="GNAT_dom"/>
</dbReference>
<reference evidence="9 10" key="1">
    <citation type="submission" date="2017-12" db="EMBL/GenBank/DDBJ databases">
        <title>Genomes of bacteria within cyanobacterial aggregates.</title>
        <authorList>
            <person name="Cai H."/>
        </authorList>
    </citation>
    <scope>NUCLEOTIDE SEQUENCE [LARGE SCALE GENOMIC DNA]</scope>
    <source>
        <strain evidence="9 10">TH16</strain>
    </source>
</reference>
<name>A0A2K9ND65_9PROT</name>
<dbReference type="AlphaFoldDB" id="A0A2K9ND65"/>
<evidence type="ECO:0000256" key="2">
    <source>
        <dbReference type="ARBA" id="ARBA00010712"/>
    </source>
</evidence>
<evidence type="ECO:0000313" key="9">
    <source>
        <dbReference type="EMBL" id="AUN31058.1"/>
    </source>
</evidence>
<keyword evidence="10" id="KW-1185">Reference proteome</keyword>
<dbReference type="CDD" id="cd04301">
    <property type="entry name" value="NAT_SF"/>
    <property type="match status" value="1"/>
</dbReference>
<dbReference type="SUPFAM" id="SSF55729">
    <property type="entry name" value="Acyl-CoA N-acyltransferases (Nat)"/>
    <property type="match status" value="1"/>
</dbReference>
<dbReference type="Pfam" id="PF00583">
    <property type="entry name" value="Acetyltransf_1"/>
    <property type="match status" value="1"/>
</dbReference>
<dbReference type="OrthoDB" id="2436196at2"/>
<accession>A0A2K9ND65</accession>
<dbReference type="Gene3D" id="3.40.630.30">
    <property type="match status" value="1"/>
</dbReference>